<evidence type="ECO:0000313" key="2">
    <source>
        <dbReference type="EMBL" id="MBO0354678.1"/>
    </source>
</evidence>
<accession>A0ABS3G5I6</accession>
<organism evidence="2 3">
    <name type="scientific">Flagellimonas aurea</name>
    <dbReference type="NCBI Taxonomy" id="2915619"/>
    <lineage>
        <taxon>Bacteria</taxon>
        <taxon>Pseudomonadati</taxon>
        <taxon>Bacteroidota</taxon>
        <taxon>Flavobacteriia</taxon>
        <taxon>Flavobacteriales</taxon>
        <taxon>Flavobacteriaceae</taxon>
        <taxon>Flagellimonas</taxon>
    </lineage>
</organism>
<sequence length="1130" mass="124960">MKRIQYIISSLFLLLALQVSTGQINRTLETKVVDILAQFPTKDLEHSDRLMQELVGLQAEGINKLCDRIVPLGTGDDTPARYAVHSLAVYAGKHRVGTVEKALLNALEEAKNKEIKTFFIDRLAFCGTDTSVASLGKYLLDGELYTPALATLTAIGTPGAGAIIHATTKSVDGLQKAAFLTVLGRLRYVPAKGYLEGVVSDPASDSIVRQKALMALAEIADPKSVDMMSRAVEREEYRLGDSRAIIAYIHFGNRLIEQGNASLAEQIATSLLKNCTADDQLHFRAAGINLLVSAIGKNATKTLLKEAKHHDAAYTGSVLRAAGQYLTQTSVSKWVKQYRKMEDAGKVQLLEMLRERKEPEVLDKCIERAIESDNETLRLAGIRALDFQEKDKALPLLFRILDGATSDRILSTIQNTLMKIVSTKDAALIAEELALTNNRKAKAVLVHVLAERNATNQFEVIANLLDKADAGLKRAIYRAIPSVSTEKDLMRLMKLLSMTEEEENINAVQQALVKVLGNAGKESAPAIYNAFGDFEDKSKLIPVLPALRGQKALTLISERMQFGNNKEKKAAILALAAWKGNESLPYLFKAIVSSKKDIRELSFRQYLKKVATSDQPDDQKLLLIRKLMPYSSTLPEKKQVIVAARSAKTFLSLVFVSDYLEDADLAAVASNAVIQIALPTPGANNGLHGEVVREAVSKSMKNLTGPDSQYLRIDVQEFLDKMPKEKGFVPIFNGKDLTGWEGLVENPIKRRQMSKTALKQAQEKANAQMMQDWFVKDGVIGFKGEGYNNICTIKDYGDFEMLVDWKITHGGDSGIYLRGTPQVQIWDTARTDVGAEVGSGGLYNNQNNTSKPLVVADNPINEWNTFRIKMIGERVTVYLNGKLVTDNVVLENYWDRDNTIFVKEAIELQAHGEDLGFRNVYVREIASGNELLSPEEQREGFQSLFNGKDLDHWIGNKTDYLVQDNELMVQPKQGGHGNLYTANAYTDFIFRFDFKLTPGANNGLGIHAPLEGDAAYVGKELQILDNTAAIYADLKPYQYHGSVYGIAAAKRGFLNPVGEWNSQEVTVKGNHVKIMLNNHVILDTDIKEASKNGAADGQHHPGLQKNTGHIGFLGHGSVLWFRNIRIKDLK</sequence>
<dbReference type="Pfam" id="PF06439">
    <property type="entry name" value="3keto-disac_hyd"/>
    <property type="match status" value="2"/>
</dbReference>
<feature type="domain" description="3-keto-alpha-glucoside-1,2-lyase/3-keto-2-hydroxy-glucal hydratase" evidence="1">
    <location>
        <begin position="940"/>
        <end position="1127"/>
    </location>
</feature>
<keyword evidence="3" id="KW-1185">Reference proteome</keyword>
<dbReference type="EMBL" id="JAFLNL010000006">
    <property type="protein sequence ID" value="MBO0354678.1"/>
    <property type="molecule type" value="Genomic_DNA"/>
</dbReference>
<dbReference type="Proteomes" id="UP000664044">
    <property type="component" value="Unassembled WGS sequence"/>
</dbReference>
<evidence type="ECO:0000259" key="1">
    <source>
        <dbReference type="Pfam" id="PF06439"/>
    </source>
</evidence>
<comment type="caution">
    <text evidence="2">The sequence shown here is derived from an EMBL/GenBank/DDBJ whole genome shotgun (WGS) entry which is preliminary data.</text>
</comment>
<proteinExistence type="predicted"/>
<dbReference type="Gene3D" id="2.60.120.560">
    <property type="entry name" value="Exo-inulinase, domain 1"/>
    <property type="match status" value="2"/>
</dbReference>
<name>A0ABS3G5I6_9FLAO</name>
<gene>
    <name evidence="2" type="ORF">J0656_11690</name>
</gene>
<dbReference type="SUPFAM" id="SSF48371">
    <property type="entry name" value="ARM repeat"/>
    <property type="match status" value="1"/>
</dbReference>
<protein>
    <submittedName>
        <fullName evidence="2">DUF1080 domain-containing protein</fullName>
    </submittedName>
</protein>
<dbReference type="RefSeq" id="WP_207033967.1">
    <property type="nucleotide sequence ID" value="NZ_JAFLNL010000006.1"/>
</dbReference>
<dbReference type="InterPro" id="IPR011989">
    <property type="entry name" value="ARM-like"/>
</dbReference>
<dbReference type="Gene3D" id="1.25.10.10">
    <property type="entry name" value="Leucine-rich Repeat Variant"/>
    <property type="match status" value="2"/>
</dbReference>
<reference evidence="2 3" key="1">
    <citation type="submission" date="2021-03" db="EMBL/GenBank/DDBJ databases">
        <title>Muricauda lutimaris sp. nov. and Muricauda ruestringensis sp. nov, two marine members of the Flavobacteriaceae isolated from deep sea sediments of Western Pacific.</title>
        <authorList>
            <person name="Zhao S."/>
            <person name="Liu R."/>
        </authorList>
    </citation>
    <scope>NUCLEOTIDE SEQUENCE [LARGE SCALE GENOMIC DNA]</scope>
    <source>
        <strain evidence="2 3">BC31-1-A7</strain>
    </source>
</reference>
<dbReference type="InterPro" id="IPR016024">
    <property type="entry name" value="ARM-type_fold"/>
</dbReference>
<feature type="domain" description="3-keto-alpha-glucoside-1,2-lyase/3-keto-2-hydroxy-glucal hydratase" evidence="1">
    <location>
        <begin position="727"/>
        <end position="923"/>
    </location>
</feature>
<dbReference type="InterPro" id="IPR010496">
    <property type="entry name" value="AL/BT2_dom"/>
</dbReference>
<evidence type="ECO:0000313" key="3">
    <source>
        <dbReference type="Proteomes" id="UP000664044"/>
    </source>
</evidence>